<proteinExistence type="predicted"/>
<protein>
    <submittedName>
        <fullName evidence="1">Uncharacterized protein</fullName>
    </submittedName>
</protein>
<comment type="caution">
    <text evidence="1">The sequence shown here is derived from an EMBL/GenBank/DDBJ whole genome shotgun (WGS) entry which is preliminary data.</text>
</comment>
<dbReference type="Proteomes" id="UP000814140">
    <property type="component" value="Unassembled WGS sequence"/>
</dbReference>
<gene>
    <name evidence="1" type="ORF">BV25DRAFT_1834364</name>
</gene>
<evidence type="ECO:0000313" key="2">
    <source>
        <dbReference type="Proteomes" id="UP000814140"/>
    </source>
</evidence>
<accession>A0ACB8TI30</accession>
<dbReference type="EMBL" id="MU277188">
    <property type="protein sequence ID" value="KAI0068046.1"/>
    <property type="molecule type" value="Genomic_DNA"/>
</dbReference>
<keyword evidence="2" id="KW-1185">Reference proteome</keyword>
<reference evidence="1" key="2">
    <citation type="journal article" date="2022" name="New Phytol.">
        <title>Evolutionary transition to the ectomycorrhizal habit in the genomes of a hyperdiverse lineage of mushroom-forming fungi.</title>
        <authorList>
            <person name="Looney B."/>
            <person name="Miyauchi S."/>
            <person name="Morin E."/>
            <person name="Drula E."/>
            <person name="Courty P.E."/>
            <person name="Kohler A."/>
            <person name="Kuo A."/>
            <person name="LaButti K."/>
            <person name="Pangilinan J."/>
            <person name="Lipzen A."/>
            <person name="Riley R."/>
            <person name="Andreopoulos W."/>
            <person name="He G."/>
            <person name="Johnson J."/>
            <person name="Nolan M."/>
            <person name="Tritt A."/>
            <person name="Barry K.W."/>
            <person name="Grigoriev I.V."/>
            <person name="Nagy L.G."/>
            <person name="Hibbett D."/>
            <person name="Henrissat B."/>
            <person name="Matheny P.B."/>
            <person name="Labbe J."/>
            <person name="Martin F.M."/>
        </authorList>
    </citation>
    <scope>NUCLEOTIDE SEQUENCE</scope>
    <source>
        <strain evidence="1">HHB10654</strain>
    </source>
</reference>
<evidence type="ECO:0000313" key="1">
    <source>
        <dbReference type="EMBL" id="KAI0068046.1"/>
    </source>
</evidence>
<name>A0ACB8TI30_9AGAM</name>
<sequence length="569" mass="64284">MERAFSSWPSDTDEPPPPPPEPPKDKPKKPRHRHTAVQLAALNELYDKNEHPSLDQRTSLAERLAMETKTVNAWFQNKRASSKKRHRGAAAAPTFDLPPISALLASTSSTSTPNDFDDFPDNEHPKLPLPRIEKSPTQDSLPSTSSKQDQHQQQQTAFYAGNPEHRHTYESSGAELPPRPRMRMRPTSDQTDALRKFYMTNPHPSKEEREELGKRIGMRYQSVTNWFQNQRSMAKKRQEEDEEDRIFRLNQEAMSPAPTSKDASPPRSNMSINALLNRETRSPSAPPSNASVSSRASPYHNIMPAHRLRRTRPEPHQLEALQKLYNRTSNPSIEERGALALEVGMDIAKVTNWFRNLRQTARKRGRKFPDDGADTDSLPIDSTSVSRAATPSGESSSTGTRDPDHAQDIDADIDHIGGLHQDRDHDMETEIDETESRENPMEPVDTDLSAIDLHPLEKRRIAKPHSLRKHVNYVPRRPAAHSDVGTDDEEYQEAVTPSPPPSPRRPGFIPASFSPRPRRNRTTVLDVDVGGMDIDSVNYSRVEKIPERLTGVRVEDALLLLGFHQHISH</sequence>
<reference evidence="1" key="1">
    <citation type="submission" date="2021-03" db="EMBL/GenBank/DDBJ databases">
        <authorList>
            <consortium name="DOE Joint Genome Institute"/>
            <person name="Ahrendt S."/>
            <person name="Looney B.P."/>
            <person name="Miyauchi S."/>
            <person name="Morin E."/>
            <person name="Drula E."/>
            <person name="Courty P.E."/>
            <person name="Chicoki N."/>
            <person name="Fauchery L."/>
            <person name="Kohler A."/>
            <person name="Kuo A."/>
            <person name="Labutti K."/>
            <person name="Pangilinan J."/>
            <person name="Lipzen A."/>
            <person name="Riley R."/>
            <person name="Andreopoulos W."/>
            <person name="He G."/>
            <person name="Johnson J."/>
            <person name="Barry K.W."/>
            <person name="Grigoriev I.V."/>
            <person name="Nagy L."/>
            <person name="Hibbett D."/>
            <person name="Henrissat B."/>
            <person name="Matheny P.B."/>
            <person name="Labbe J."/>
            <person name="Martin F."/>
        </authorList>
    </citation>
    <scope>NUCLEOTIDE SEQUENCE</scope>
    <source>
        <strain evidence="1">HHB10654</strain>
    </source>
</reference>
<organism evidence="1 2">
    <name type="scientific">Artomyces pyxidatus</name>
    <dbReference type="NCBI Taxonomy" id="48021"/>
    <lineage>
        <taxon>Eukaryota</taxon>
        <taxon>Fungi</taxon>
        <taxon>Dikarya</taxon>
        <taxon>Basidiomycota</taxon>
        <taxon>Agaricomycotina</taxon>
        <taxon>Agaricomycetes</taxon>
        <taxon>Russulales</taxon>
        <taxon>Auriscalpiaceae</taxon>
        <taxon>Artomyces</taxon>
    </lineage>
</organism>